<dbReference type="AlphaFoldDB" id="A0AAD8JHG0"/>
<gene>
    <name evidence="2" type="ORF">POM88_002142</name>
</gene>
<sequence>MAKLGPSNFKSSLSLCSNQPHPQFESGWKECPPSSDKGMLPPTIKGKAQRGGGEMRRGEEKAFGDRYFLCFSSKTKKAEDGLRCVLSEGNTLFQPRRYDCRALSSFRPLAYWDSSLRALPALFNRIKNYGSARKCAGNNRKEGIHVASAPSPS</sequence>
<feature type="compositionally biased region" description="Polar residues" evidence="1">
    <location>
        <begin position="8"/>
        <end position="21"/>
    </location>
</feature>
<dbReference type="Proteomes" id="UP001237642">
    <property type="component" value="Unassembled WGS sequence"/>
</dbReference>
<reference evidence="2" key="2">
    <citation type="submission" date="2023-05" db="EMBL/GenBank/DDBJ databases">
        <authorList>
            <person name="Schelkunov M.I."/>
        </authorList>
    </citation>
    <scope>NUCLEOTIDE SEQUENCE</scope>
    <source>
        <strain evidence="2">Hsosn_3</strain>
        <tissue evidence="2">Leaf</tissue>
    </source>
</reference>
<reference evidence="2" key="1">
    <citation type="submission" date="2023-02" db="EMBL/GenBank/DDBJ databases">
        <title>Genome of toxic invasive species Heracleum sosnowskyi carries increased number of genes despite the absence of recent whole-genome duplications.</title>
        <authorList>
            <person name="Schelkunov M."/>
            <person name="Shtratnikova V."/>
            <person name="Makarenko M."/>
            <person name="Klepikova A."/>
            <person name="Omelchenko D."/>
            <person name="Novikova G."/>
            <person name="Obukhova E."/>
            <person name="Bogdanov V."/>
            <person name="Penin A."/>
            <person name="Logacheva M."/>
        </authorList>
    </citation>
    <scope>NUCLEOTIDE SEQUENCE</scope>
    <source>
        <strain evidence="2">Hsosn_3</strain>
        <tissue evidence="2">Leaf</tissue>
    </source>
</reference>
<comment type="caution">
    <text evidence="2">The sequence shown here is derived from an EMBL/GenBank/DDBJ whole genome shotgun (WGS) entry which is preliminary data.</text>
</comment>
<organism evidence="2 3">
    <name type="scientific">Heracleum sosnowskyi</name>
    <dbReference type="NCBI Taxonomy" id="360622"/>
    <lineage>
        <taxon>Eukaryota</taxon>
        <taxon>Viridiplantae</taxon>
        <taxon>Streptophyta</taxon>
        <taxon>Embryophyta</taxon>
        <taxon>Tracheophyta</taxon>
        <taxon>Spermatophyta</taxon>
        <taxon>Magnoliopsida</taxon>
        <taxon>eudicotyledons</taxon>
        <taxon>Gunneridae</taxon>
        <taxon>Pentapetalae</taxon>
        <taxon>asterids</taxon>
        <taxon>campanulids</taxon>
        <taxon>Apiales</taxon>
        <taxon>Apiaceae</taxon>
        <taxon>Apioideae</taxon>
        <taxon>apioid superclade</taxon>
        <taxon>Tordylieae</taxon>
        <taxon>Tordyliinae</taxon>
        <taxon>Heracleum</taxon>
    </lineage>
</organism>
<dbReference type="EMBL" id="JAUIZM010000001">
    <property type="protein sequence ID" value="KAK1402537.1"/>
    <property type="molecule type" value="Genomic_DNA"/>
</dbReference>
<proteinExistence type="predicted"/>
<keyword evidence="3" id="KW-1185">Reference proteome</keyword>
<name>A0AAD8JHG0_9APIA</name>
<evidence type="ECO:0000313" key="2">
    <source>
        <dbReference type="EMBL" id="KAK1402537.1"/>
    </source>
</evidence>
<evidence type="ECO:0000256" key="1">
    <source>
        <dbReference type="SAM" id="MobiDB-lite"/>
    </source>
</evidence>
<feature type="region of interest" description="Disordered" evidence="1">
    <location>
        <begin position="1"/>
        <end position="58"/>
    </location>
</feature>
<protein>
    <submittedName>
        <fullName evidence="2">Uncharacterized protein</fullName>
    </submittedName>
</protein>
<evidence type="ECO:0000313" key="3">
    <source>
        <dbReference type="Proteomes" id="UP001237642"/>
    </source>
</evidence>
<accession>A0AAD8JHG0</accession>